<feature type="compositionally biased region" description="Basic and acidic residues" evidence="1">
    <location>
        <begin position="149"/>
        <end position="159"/>
    </location>
</feature>
<dbReference type="GO" id="GO:0003743">
    <property type="term" value="F:translation initiation factor activity"/>
    <property type="evidence" value="ECO:0007669"/>
    <property type="project" value="InterPro"/>
</dbReference>
<evidence type="ECO:0000313" key="2">
    <source>
        <dbReference type="EMBL" id="CAL0325101.1"/>
    </source>
</evidence>
<gene>
    <name evidence="2" type="ORF">LLUT_LOCUS26161</name>
</gene>
<feature type="region of interest" description="Disordered" evidence="1">
    <location>
        <begin position="39"/>
        <end position="368"/>
    </location>
</feature>
<name>A0AAV1XTW0_LUPLU</name>
<organism evidence="2 3">
    <name type="scientific">Lupinus luteus</name>
    <name type="common">European yellow lupine</name>
    <dbReference type="NCBI Taxonomy" id="3873"/>
    <lineage>
        <taxon>Eukaryota</taxon>
        <taxon>Viridiplantae</taxon>
        <taxon>Streptophyta</taxon>
        <taxon>Embryophyta</taxon>
        <taxon>Tracheophyta</taxon>
        <taxon>Spermatophyta</taxon>
        <taxon>Magnoliopsida</taxon>
        <taxon>eudicotyledons</taxon>
        <taxon>Gunneridae</taxon>
        <taxon>Pentapetalae</taxon>
        <taxon>rosids</taxon>
        <taxon>fabids</taxon>
        <taxon>Fabales</taxon>
        <taxon>Fabaceae</taxon>
        <taxon>Papilionoideae</taxon>
        <taxon>50 kb inversion clade</taxon>
        <taxon>genistoids sensu lato</taxon>
        <taxon>core genistoids</taxon>
        <taxon>Genisteae</taxon>
        <taxon>Lupinus</taxon>
    </lineage>
</organism>
<feature type="region of interest" description="Disordered" evidence="1">
    <location>
        <begin position="1"/>
        <end position="23"/>
    </location>
</feature>
<evidence type="ECO:0000256" key="1">
    <source>
        <dbReference type="SAM" id="MobiDB-lite"/>
    </source>
</evidence>
<dbReference type="PANTHER" id="PTHR32091">
    <property type="entry name" value="EUKARYOTIC TRANSLATION INITIATION FACTOR 4B"/>
    <property type="match status" value="1"/>
</dbReference>
<protein>
    <submittedName>
        <fullName evidence="2">Uncharacterized protein</fullName>
    </submittedName>
</protein>
<comment type="caution">
    <text evidence="2">The sequence shown here is derived from an EMBL/GenBank/DDBJ whole genome shotgun (WGS) entry which is preliminary data.</text>
</comment>
<evidence type="ECO:0000313" key="3">
    <source>
        <dbReference type="Proteomes" id="UP001497480"/>
    </source>
</evidence>
<feature type="compositionally biased region" description="Basic and acidic residues" evidence="1">
    <location>
        <begin position="73"/>
        <end position="96"/>
    </location>
</feature>
<dbReference type="GO" id="GO:0003729">
    <property type="term" value="F:mRNA binding"/>
    <property type="evidence" value="ECO:0007669"/>
    <property type="project" value="TreeGrafter"/>
</dbReference>
<dbReference type="Pfam" id="PF06273">
    <property type="entry name" value="eIF-4B"/>
    <property type="match status" value="2"/>
</dbReference>
<feature type="compositionally biased region" description="Basic and acidic residues" evidence="1">
    <location>
        <begin position="593"/>
        <end position="603"/>
    </location>
</feature>
<dbReference type="AlphaFoldDB" id="A0AAV1XTW0"/>
<feature type="compositionally biased region" description="Gly residues" evidence="1">
    <location>
        <begin position="183"/>
        <end position="231"/>
    </location>
</feature>
<dbReference type="PANTHER" id="PTHR32091:SF20">
    <property type="entry name" value="EUKARYOTIC TRANSLATION INITIATION FACTOR 4B1"/>
    <property type="match status" value="1"/>
</dbReference>
<keyword evidence="3" id="KW-1185">Reference proteome</keyword>
<dbReference type="InterPro" id="IPR010433">
    <property type="entry name" value="EIF-4B_pln"/>
</dbReference>
<feature type="region of interest" description="Disordered" evidence="1">
    <location>
        <begin position="480"/>
        <end position="603"/>
    </location>
</feature>
<feature type="compositionally biased region" description="Basic and acidic residues" evidence="1">
    <location>
        <begin position="509"/>
        <end position="587"/>
    </location>
</feature>
<feature type="compositionally biased region" description="Basic and acidic residues" evidence="1">
    <location>
        <begin position="315"/>
        <end position="337"/>
    </location>
</feature>
<proteinExistence type="predicted"/>
<sequence>MSKPWGNIGAWAADSERAEDEEREAQVVAQTAASQNFPSLKEAVNAKQPKKKKMTLSEFTKLAAGGGGGGISSEHRGLTPDEMLRLPTGPKERSAEEMQFSRGGFSSYGRSGGPSRDRDDNRDGSWGGGRRSYGGFDEEPRRGNNSRVLELDQPSRADEVDNWASVRKPMPSFDSGRQNRFGSHGGSGFGGGPRGDGGFGGGPRGDGGFGGGPRGDGGFSGGPRGDGGLDGGSRADGVDNWAVGKKPLPARSSHFGSGFRDSSVEPDRWARGTPLPQREERERPRLVLDPRKGGDGSVNEAPVKTNKSNPFGVARPREEVLAEKGLDWKKLDSELASKKPLSRPTSSHSSRPSSAQSGRSEGPGLLGAEIVVKPRPKVNPFGDAKPREVLLVERGMDWRKIDLELEHRRVERPETEEEKILKEEIDQLKKELEKESTANLNKEFVGESGVEQSSASAILLCKERELELLIHDLDDKVRFGQKAVERPGSSSGRSVGLPDRPHSQSGLYEDSKSVDFNDRPRSRGTGDMRMRPSVEFNDRPRSRGTGDMRMRPSVEFNDRPRSRGTGDMRMHPSDERRPYKGGRDRGEFLGSRDLNRSGSRERW</sequence>
<feature type="compositionally biased region" description="Basic and acidic residues" evidence="1">
    <location>
        <begin position="277"/>
        <end position="294"/>
    </location>
</feature>
<accession>A0AAV1XTW0</accession>
<dbReference type="EMBL" id="CAXHTB010000018">
    <property type="protein sequence ID" value="CAL0325101.1"/>
    <property type="molecule type" value="Genomic_DNA"/>
</dbReference>
<dbReference type="Proteomes" id="UP001497480">
    <property type="component" value="Unassembled WGS sequence"/>
</dbReference>
<feature type="compositionally biased region" description="Low complexity" evidence="1">
    <location>
        <begin position="342"/>
        <end position="360"/>
    </location>
</feature>
<reference evidence="2 3" key="1">
    <citation type="submission" date="2024-03" db="EMBL/GenBank/DDBJ databases">
        <authorList>
            <person name="Martinez-Hernandez J."/>
        </authorList>
    </citation>
    <scope>NUCLEOTIDE SEQUENCE [LARGE SCALE GENOMIC DNA]</scope>
</reference>